<dbReference type="InterPro" id="IPR013783">
    <property type="entry name" value="Ig-like_fold"/>
</dbReference>
<feature type="domain" description="Bacterial Ig-like" evidence="5">
    <location>
        <begin position="638"/>
        <end position="713"/>
    </location>
</feature>
<dbReference type="InterPro" id="IPR021884">
    <property type="entry name" value="Ice-bd_prot"/>
</dbReference>
<accession>A0A4R9AIJ6</accession>
<dbReference type="Pfam" id="PF11999">
    <property type="entry name" value="Ice_binding"/>
    <property type="match status" value="1"/>
</dbReference>
<organism evidence="6 7">
    <name type="scientific">Cryobacterium suzukii</name>
    <dbReference type="NCBI Taxonomy" id="1259198"/>
    <lineage>
        <taxon>Bacteria</taxon>
        <taxon>Bacillati</taxon>
        <taxon>Actinomycetota</taxon>
        <taxon>Actinomycetes</taxon>
        <taxon>Micrococcales</taxon>
        <taxon>Microbacteriaceae</taxon>
        <taxon>Cryobacterium</taxon>
    </lineage>
</organism>
<keyword evidence="4" id="KW-1133">Transmembrane helix</keyword>
<evidence type="ECO:0000313" key="6">
    <source>
        <dbReference type="EMBL" id="TFD62604.1"/>
    </source>
</evidence>
<sequence>MTLRTSPNGTPPVRRARHSARPPRTMIALRWTGAVGVLALIGSLLAGGVAAATTVTVRPNFGFANSYVVLGNSAVTIGPSAVVTGTFGSDLGMSSETGVYTNGGTLAGVGAVNLGNAAARRAQADLTAAHTAALALTGDFILPGEINAMTLRPGIHTADSNVTLTGTVTLDAGGDADAIFIMVPHGAFDTSANARVRLINGAQAGNAYWFIGAAFTIAADADFSGRVIGGTAGTLSANSTLHGQLLTTGTAITLSAGARIINDAPSGTATTDWVDQNLGAMTDGVSYSDRLSVASSDNRSVGAEDVAWAVTAGQLPPGINLGPVTGTVAGTRTDSASYSWSITATIVGNIRITKSFSTEDVSAPAVMISGGATRLTNDRTPTISGTTDAPEGSVVSVLIDGITVTSVVAQGAFSVPVADLGADATYPTVVTITVTGAAGTARQTITLDTTAPSLVIAGGSSLTTADSTPTILGTTDAPVGTAVAVTVAGQTLATTVADGGGWSATAGALAEGEHTITVSITDLVGNSGSATQALTHNAKAPTVIFAGGATLTTTDRTPTISGTTNAADGSVVTVLIDSAAVSSTVTAGAWSVLAADLGTDGAHPAVVTITASGVAGMGSQTITLDTTRPSLAIDAGSTLINDATPTISGTTDAADGTVVTVTVSNQTLLATVTAGTWSISIGALSDGNHRVFATVTDPVGNSETVTQTYTLDTLAPVVSISGGSALTSADTTPTVSGTSDALVGTAVSVVVGTQTLGATVIEGGRWSVTAAALAEGDHSVTASITDATGNTGVATQVYSVIAAPDVTVTGGAAAASNNPAPTFVGTSTAAAGSAVTVTIGGQILRTTVTAAGTWSVASADISVDGDYTVAVTVVDLVTKISADSAQIFTIDTTAPAVAVTVAPTGRTRDTTPKLSGTTDAPVGAILSVTVAGQELSVTVQLGGVWTVEPGPLADGNVDVVVTAEDRYGNARSVSQSFVVATTPPTNTTLEQTVTEGALQSLAVTGADFDPGESVQVWIHSTPVLLSTVTANANGAIVTSVIVPAATAAGRHHIVMIGVTSSTAQLASETIFVINSGTGTGTGTGSVRIAESSPETTELARTGLDATVVGGAALLLFLAGVLVLILRLRTRNIPRHISQ</sequence>
<feature type="domain" description="Bacterial Ig-like" evidence="5">
    <location>
        <begin position="815"/>
        <end position="892"/>
    </location>
</feature>
<gene>
    <name evidence="6" type="ORF">E3T39_01250</name>
</gene>
<dbReference type="Pfam" id="PF19077">
    <property type="entry name" value="Big_13"/>
    <property type="match status" value="5"/>
</dbReference>
<feature type="region of interest" description="Disordered" evidence="3">
    <location>
        <begin position="1"/>
        <end position="21"/>
    </location>
</feature>
<dbReference type="NCBIfam" id="NF033510">
    <property type="entry name" value="Ca_tandemer"/>
    <property type="match status" value="5"/>
</dbReference>
<proteinExistence type="inferred from homology"/>
<dbReference type="Proteomes" id="UP000298170">
    <property type="component" value="Unassembled WGS sequence"/>
</dbReference>
<evidence type="ECO:0000259" key="5">
    <source>
        <dbReference type="Pfam" id="PF19077"/>
    </source>
</evidence>
<dbReference type="Gene3D" id="2.60.40.10">
    <property type="entry name" value="Immunoglobulins"/>
    <property type="match status" value="8"/>
</dbReference>
<evidence type="ECO:0000256" key="4">
    <source>
        <dbReference type="SAM" id="Phobius"/>
    </source>
</evidence>
<feature type="domain" description="Bacterial Ig-like" evidence="5">
    <location>
        <begin position="907"/>
        <end position="979"/>
    </location>
</feature>
<feature type="transmembrane region" description="Helical" evidence="4">
    <location>
        <begin position="1105"/>
        <end position="1125"/>
    </location>
</feature>
<keyword evidence="4" id="KW-0812">Transmembrane</keyword>
<name>A0A4R9AIJ6_9MICO</name>
<dbReference type="OrthoDB" id="3771655at2"/>
<protein>
    <submittedName>
        <fullName evidence="6">DUF3494 domain-containing protein</fullName>
    </submittedName>
</protein>
<evidence type="ECO:0000256" key="2">
    <source>
        <dbReference type="ARBA" id="ARBA00022729"/>
    </source>
</evidence>
<keyword evidence="4" id="KW-0472">Membrane</keyword>
<comment type="similarity">
    <text evidence="1">Belongs to the ice-binding protein family.</text>
</comment>
<evidence type="ECO:0000256" key="1">
    <source>
        <dbReference type="ARBA" id="ARBA00005445"/>
    </source>
</evidence>
<keyword evidence="7" id="KW-1185">Reference proteome</keyword>
<feature type="domain" description="Bacterial Ig-like" evidence="5">
    <location>
        <begin position="729"/>
        <end position="795"/>
    </location>
</feature>
<feature type="domain" description="Bacterial Ig-like" evidence="5">
    <location>
        <begin position="463"/>
        <end position="531"/>
    </location>
</feature>
<dbReference type="GO" id="GO:0005975">
    <property type="term" value="P:carbohydrate metabolic process"/>
    <property type="evidence" value="ECO:0007669"/>
    <property type="project" value="UniProtKB-ARBA"/>
</dbReference>
<dbReference type="InterPro" id="IPR044016">
    <property type="entry name" value="Big_13"/>
</dbReference>
<evidence type="ECO:0000256" key="3">
    <source>
        <dbReference type="SAM" id="MobiDB-lite"/>
    </source>
</evidence>
<dbReference type="EMBL" id="SOHJ01000002">
    <property type="protein sequence ID" value="TFD62604.1"/>
    <property type="molecule type" value="Genomic_DNA"/>
</dbReference>
<dbReference type="AlphaFoldDB" id="A0A4R9AIJ6"/>
<evidence type="ECO:0000313" key="7">
    <source>
        <dbReference type="Proteomes" id="UP000298170"/>
    </source>
</evidence>
<keyword evidence="2" id="KW-0732">Signal</keyword>
<comment type="caution">
    <text evidence="6">The sequence shown here is derived from an EMBL/GenBank/DDBJ whole genome shotgun (WGS) entry which is preliminary data.</text>
</comment>
<reference evidence="6 7" key="1">
    <citation type="submission" date="2019-03" db="EMBL/GenBank/DDBJ databases">
        <title>Genomics of glacier-inhabiting Cryobacterium strains.</title>
        <authorList>
            <person name="Liu Q."/>
            <person name="Xin Y.-H."/>
        </authorList>
    </citation>
    <scope>NUCLEOTIDE SEQUENCE [LARGE SCALE GENOMIC DNA]</scope>
    <source>
        <strain evidence="6 7">Sr39</strain>
    </source>
</reference>